<dbReference type="EMBL" id="CP017015">
    <property type="protein sequence ID" value="AOG60719.1"/>
    <property type="molecule type" value="Genomic_DNA"/>
</dbReference>
<comment type="similarity">
    <text evidence="1">Belongs to the asp23 family.</text>
</comment>
<reference evidence="2 3" key="1">
    <citation type="submission" date="2016-08" db="EMBL/GenBank/DDBJ databases">
        <title>Complete genome sequence of Spiroplasma helicoides TABS-2 (DSM 22551).</title>
        <authorList>
            <person name="Shen W.-Y."/>
            <person name="Lo W.-S."/>
            <person name="Lai Y.-C."/>
            <person name="Kuo C.-H."/>
        </authorList>
    </citation>
    <scope>NUCLEOTIDE SEQUENCE [LARGE SCALE GENOMIC DNA]</scope>
    <source>
        <strain evidence="2 3">TABS-2</strain>
    </source>
</reference>
<evidence type="ECO:0000256" key="1">
    <source>
        <dbReference type="ARBA" id="ARBA00005721"/>
    </source>
</evidence>
<evidence type="ECO:0000313" key="2">
    <source>
        <dbReference type="EMBL" id="AOG60719.1"/>
    </source>
</evidence>
<name>A0A1B3SLB2_9MOLU</name>
<dbReference type="PATRIC" id="fig|216938.3.peg.783"/>
<dbReference type="Pfam" id="PF03780">
    <property type="entry name" value="Asp23"/>
    <property type="match status" value="1"/>
</dbReference>
<dbReference type="Proteomes" id="UP000094378">
    <property type="component" value="Chromosome"/>
</dbReference>
<evidence type="ECO:0008006" key="4">
    <source>
        <dbReference type="Google" id="ProtNLM"/>
    </source>
</evidence>
<dbReference type="OrthoDB" id="391718at2"/>
<dbReference type="KEGG" id="shj:SHELI_v1c07700"/>
<gene>
    <name evidence="2" type="ORF">SHELI_v1c07700</name>
</gene>
<evidence type="ECO:0000313" key="3">
    <source>
        <dbReference type="Proteomes" id="UP000094378"/>
    </source>
</evidence>
<dbReference type="InterPro" id="IPR005531">
    <property type="entry name" value="Asp23"/>
</dbReference>
<dbReference type="AlphaFoldDB" id="A0A1B3SLB2"/>
<protein>
    <recommendedName>
        <fullName evidence="4">Asp23/Gls24 family envelope stress response protein</fullName>
    </recommendedName>
</protein>
<proteinExistence type="inferred from homology"/>
<dbReference type="STRING" id="216938.SHELI_v1c07700"/>
<sequence>MIDEAIYDVIKNAIVTVPGVASFANFYANSQDQLKTDDITKAVELTSNDNTNRVKVHVILINGVNIKDVINEVQIRVKYELEKQGQFLRNYVVDVAVDDLEIANH</sequence>
<accession>A0A1B3SLB2</accession>
<keyword evidence="3" id="KW-1185">Reference proteome</keyword>
<organism evidence="2 3">
    <name type="scientific">Spiroplasma helicoides</name>
    <dbReference type="NCBI Taxonomy" id="216938"/>
    <lineage>
        <taxon>Bacteria</taxon>
        <taxon>Bacillati</taxon>
        <taxon>Mycoplasmatota</taxon>
        <taxon>Mollicutes</taxon>
        <taxon>Entomoplasmatales</taxon>
        <taxon>Spiroplasmataceae</taxon>
        <taxon>Spiroplasma</taxon>
    </lineage>
</organism>
<dbReference type="RefSeq" id="WP_069116868.1">
    <property type="nucleotide sequence ID" value="NZ_CP017015.1"/>
</dbReference>